<accession>A0A2A6CN35</accession>
<dbReference type="PROSITE" id="PS51030">
    <property type="entry name" value="NUCLEAR_REC_DBD_2"/>
    <property type="match status" value="1"/>
</dbReference>
<protein>
    <submittedName>
        <fullName evidence="1">Nuclear receptor</fullName>
    </submittedName>
</protein>
<gene>
    <name evidence="1" type="primary">WBGene00118871</name>
</gene>
<dbReference type="AlphaFoldDB" id="A0A2A6CN35"/>
<accession>A0A8R1UM44</accession>
<evidence type="ECO:0000313" key="1">
    <source>
        <dbReference type="EnsemblMetazoa" id="PPA29317.1"/>
    </source>
</evidence>
<dbReference type="Gene3D" id="1.10.565.10">
    <property type="entry name" value="Retinoid X Receptor"/>
    <property type="match status" value="1"/>
</dbReference>
<dbReference type="InterPro" id="IPR013088">
    <property type="entry name" value="Znf_NHR/GATA"/>
</dbReference>
<sequence>MIPNFNNRYSQMNVQSVSEECKVCSVQTSSTHLGMDICRACASFFKRVKTKERKFPCRRGDWSCATANGGVLACRGCRFEKCVSIGLEYKGPLRPRRKATVSILHQIKTESKASFERRREQELMMIRKHGLHDRLPHPSEQELYEMHQDTCNEIYRIYLVESQTFFRNVFPEFASLSRKEQDIILKNYMCVLGIVEGYHNSQRLWGKAKRYVSCSAVTCVDVEREYNGLEHFENGRLVVSVARSFTEEQQERFLPIFERSKIDEREHYALMALILSEQGETQTCLHSSNLKIVDSELSEEAHAILDRYQLEVLEELQLYYRNEVGLKEFSTRLGNLMSLNHVIQECRSLLKVFMRFYTTMFDVFITENSLKEFLF</sequence>
<reference evidence="2" key="1">
    <citation type="journal article" date="2008" name="Nat. Genet.">
        <title>The Pristionchus pacificus genome provides a unique perspective on nematode lifestyle and parasitism.</title>
        <authorList>
            <person name="Dieterich C."/>
            <person name="Clifton S.W."/>
            <person name="Schuster L.N."/>
            <person name="Chinwalla A."/>
            <person name="Delehaunty K."/>
            <person name="Dinkelacker I."/>
            <person name="Fulton L."/>
            <person name="Fulton R."/>
            <person name="Godfrey J."/>
            <person name="Minx P."/>
            <person name="Mitreva M."/>
            <person name="Roeseler W."/>
            <person name="Tian H."/>
            <person name="Witte H."/>
            <person name="Yang S.P."/>
            <person name="Wilson R.K."/>
            <person name="Sommer R.J."/>
        </authorList>
    </citation>
    <scope>NUCLEOTIDE SEQUENCE [LARGE SCALE GENOMIC DNA]</scope>
    <source>
        <strain evidence="2">PS312</strain>
    </source>
</reference>
<dbReference type="EnsemblMetazoa" id="PPA29317.1">
    <property type="protein sequence ID" value="PPA29317.1"/>
    <property type="gene ID" value="WBGene00118871"/>
</dbReference>
<dbReference type="Pfam" id="PF00104">
    <property type="entry name" value="Hormone_recep"/>
    <property type="match status" value="1"/>
</dbReference>
<reference evidence="1" key="2">
    <citation type="submission" date="2022-06" db="UniProtKB">
        <authorList>
            <consortium name="EnsemblMetazoa"/>
        </authorList>
    </citation>
    <scope>IDENTIFICATION</scope>
    <source>
        <strain evidence="1">PS312</strain>
    </source>
</reference>
<dbReference type="PRINTS" id="PR00047">
    <property type="entry name" value="STROIDFINGER"/>
</dbReference>
<dbReference type="GO" id="GO:0008270">
    <property type="term" value="F:zinc ion binding"/>
    <property type="evidence" value="ECO:0007669"/>
    <property type="project" value="InterPro"/>
</dbReference>
<dbReference type="Gene3D" id="3.30.50.10">
    <property type="entry name" value="Erythroid Transcription Factor GATA-1, subunit A"/>
    <property type="match status" value="1"/>
</dbReference>
<dbReference type="PANTHER" id="PTHR46011:SF6">
    <property type="entry name" value="HIGH ZINC ACTIVATED NUCLEAR RECEPTOR PROTEIN"/>
    <property type="match status" value="1"/>
</dbReference>
<dbReference type="InterPro" id="IPR035500">
    <property type="entry name" value="NHR-like_dom_sf"/>
</dbReference>
<dbReference type="InterPro" id="IPR001628">
    <property type="entry name" value="Znf_hrmn_rcpt"/>
</dbReference>
<dbReference type="SMART" id="SM00430">
    <property type="entry name" value="HOLI"/>
    <property type="match status" value="1"/>
</dbReference>
<dbReference type="OrthoDB" id="10018779at2759"/>
<dbReference type="InterPro" id="IPR000536">
    <property type="entry name" value="Nucl_hrmn_rcpt_lig-bd"/>
</dbReference>
<dbReference type="GO" id="GO:0043565">
    <property type="term" value="F:sequence-specific DNA binding"/>
    <property type="evidence" value="ECO:0007669"/>
    <property type="project" value="InterPro"/>
</dbReference>
<proteinExistence type="predicted"/>
<dbReference type="Pfam" id="PF00105">
    <property type="entry name" value="zf-C4"/>
    <property type="match status" value="1"/>
</dbReference>
<dbReference type="GO" id="GO:0005634">
    <property type="term" value="C:nucleus"/>
    <property type="evidence" value="ECO:0000318"/>
    <property type="project" value="GO_Central"/>
</dbReference>
<dbReference type="GO" id="GO:0003700">
    <property type="term" value="F:DNA-binding transcription factor activity"/>
    <property type="evidence" value="ECO:0000318"/>
    <property type="project" value="GO_Central"/>
</dbReference>
<name>A0A2A6CN35_PRIPA</name>
<dbReference type="PANTHER" id="PTHR46011">
    <property type="entry name" value="NUCLEAR HORMONE RECEPTOR FAMILY MEMBER NHR-86-RELATED"/>
    <property type="match status" value="1"/>
</dbReference>
<dbReference type="SUPFAM" id="SSF57716">
    <property type="entry name" value="Glucocorticoid receptor-like (DNA-binding domain)"/>
    <property type="match status" value="1"/>
</dbReference>
<evidence type="ECO:0000313" key="2">
    <source>
        <dbReference type="Proteomes" id="UP000005239"/>
    </source>
</evidence>
<dbReference type="PROSITE" id="PS51843">
    <property type="entry name" value="NR_LBD"/>
    <property type="match status" value="1"/>
</dbReference>
<dbReference type="SUPFAM" id="SSF48508">
    <property type="entry name" value="Nuclear receptor ligand-binding domain"/>
    <property type="match status" value="1"/>
</dbReference>
<keyword evidence="2" id="KW-1185">Reference proteome</keyword>
<dbReference type="SMART" id="SM00399">
    <property type="entry name" value="ZnF_C4"/>
    <property type="match status" value="1"/>
</dbReference>
<dbReference type="Proteomes" id="UP000005239">
    <property type="component" value="Unassembled WGS sequence"/>
</dbReference>
<organism evidence="1 2">
    <name type="scientific">Pristionchus pacificus</name>
    <name type="common">Parasitic nematode worm</name>
    <dbReference type="NCBI Taxonomy" id="54126"/>
    <lineage>
        <taxon>Eukaryota</taxon>
        <taxon>Metazoa</taxon>
        <taxon>Ecdysozoa</taxon>
        <taxon>Nematoda</taxon>
        <taxon>Chromadorea</taxon>
        <taxon>Rhabditida</taxon>
        <taxon>Rhabditina</taxon>
        <taxon>Diplogasteromorpha</taxon>
        <taxon>Diplogasteroidea</taxon>
        <taxon>Neodiplogasteridae</taxon>
        <taxon>Pristionchus</taxon>
    </lineage>
</organism>